<sequence>MATRQYEEYLKLLKQSEFFSTLTDSEMDELVNISLLKKFDLNEIVISESGEGRYFYVILKGAAKIVKGDPDGEHQTLLILSEGDCFGEMAILLREPRSATVIAGKDCHVFEVEGDHLDRLSVEIREKIYRQFAINLARRLQLNSLGK</sequence>
<dbReference type="CDD" id="cd00038">
    <property type="entry name" value="CAP_ED"/>
    <property type="match status" value="1"/>
</dbReference>
<dbReference type="PANTHER" id="PTHR23011:SF28">
    <property type="entry name" value="CYCLIC NUCLEOTIDE-BINDING DOMAIN CONTAINING PROTEIN"/>
    <property type="match status" value="1"/>
</dbReference>
<dbReference type="SMART" id="SM00100">
    <property type="entry name" value="cNMP"/>
    <property type="match status" value="1"/>
</dbReference>
<dbReference type="InterPro" id="IPR014710">
    <property type="entry name" value="RmlC-like_jellyroll"/>
</dbReference>
<evidence type="ECO:0000313" key="2">
    <source>
        <dbReference type="EMBL" id="VAX24001.1"/>
    </source>
</evidence>
<protein>
    <recommendedName>
        <fullName evidence="1">Cyclic nucleotide-binding domain-containing protein</fullName>
    </recommendedName>
</protein>
<evidence type="ECO:0000259" key="1">
    <source>
        <dbReference type="PROSITE" id="PS50042"/>
    </source>
</evidence>
<dbReference type="PANTHER" id="PTHR23011">
    <property type="entry name" value="CYCLIC NUCLEOTIDE-BINDING DOMAIN CONTAINING PROTEIN"/>
    <property type="match status" value="1"/>
</dbReference>
<dbReference type="InterPro" id="IPR000595">
    <property type="entry name" value="cNMP-bd_dom"/>
</dbReference>
<organism evidence="2">
    <name type="scientific">hydrothermal vent metagenome</name>
    <dbReference type="NCBI Taxonomy" id="652676"/>
    <lineage>
        <taxon>unclassified sequences</taxon>
        <taxon>metagenomes</taxon>
        <taxon>ecological metagenomes</taxon>
    </lineage>
</organism>
<gene>
    <name evidence="2" type="ORF">MNBD_NITROSPINAE02-2210</name>
</gene>
<dbReference type="AlphaFoldDB" id="A0A3B1CBH9"/>
<dbReference type="PRINTS" id="PR00103">
    <property type="entry name" value="CAMPKINASE"/>
</dbReference>
<feature type="domain" description="Cyclic nucleotide-binding" evidence="1">
    <location>
        <begin position="18"/>
        <end position="120"/>
    </location>
</feature>
<dbReference type="Pfam" id="PF00027">
    <property type="entry name" value="cNMP_binding"/>
    <property type="match status" value="1"/>
</dbReference>
<dbReference type="InterPro" id="IPR018490">
    <property type="entry name" value="cNMP-bd_dom_sf"/>
</dbReference>
<accession>A0A3B1CBH9</accession>
<reference evidence="2" key="1">
    <citation type="submission" date="2018-06" db="EMBL/GenBank/DDBJ databases">
        <authorList>
            <person name="Zhirakovskaya E."/>
        </authorList>
    </citation>
    <scope>NUCLEOTIDE SEQUENCE</scope>
</reference>
<dbReference type="SUPFAM" id="SSF51206">
    <property type="entry name" value="cAMP-binding domain-like"/>
    <property type="match status" value="1"/>
</dbReference>
<dbReference type="InterPro" id="IPR018488">
    <property type="entry name" value="cNMP-bd_CS"/>
</dbReference>
<dbReference type="Gene3D" id="2.60.120.10">
    <property type="entry name" value="Jelly Rolls"/>
    <property type="match status" value="1"/>
</dbReference>
<dbReference type="PROSITE" id="PS00889">
    <property type="entry name" value="CNMP_BINDING_2"/>
    <property type="match status" value="1"/>
</dbReference>
<proteinExistence type="predicted"/>
<name>A0A3B1CBH9_9ZZZZ</name>
<dbReference type="EMBL" id="UOGE01000092">
    <property type="protein sequence ID" value="VAX24001.1"/>
    <property type="molecule type" value="Genomic_DNA"/>
</dbReference>
<dbReference type="PROSITE" id="PS50042">
    <property type="entry name" value="CNMP_BINDING_3"/>
    <property type="match status" value="1"/>
</dbReference>